<evidence type="ECO:0000313" key="2">
    <source>
        <dbReference type="Proteomes" id="UP000623467"/>
    </source>
</evidence>
<keyword evidence="2" id="KW-1185">Reference proteome</keyword>
<comment type="caution">
    <text evidence="1">The sequence shown here is derived from an EMBL/GenBank/DDBJ whole genome shotgun (WGS) entry which is preliminary data.</text>
</comment>
<organism evidence="1 2">
    <name type="scientific">Mycena sanguinolenta</name>
    <dbReference type="NCBI Taxonomy" id="230812"/>
    <lineage>
        <taxon>Eukaryota</taxon>
        <taxon>Fungi</taxon>
        <taxon>Dikarya</taxon>
        <taxon>Basidiomycota</taxon>
        <taxon>Agaricomycotina</taxon>
        <taxon>Agaricomycetes</taxon>
        <taxon>Agaricomycetidae</taxon>
        <taxon>Agaricales</taxon>
        <taxon>Marasmiineae</taxon>
        <taxon>Mycenaceae</taxon>
        <taxon>Mycena</taxon>
    </lineage>
</organism>
<name>A0A8H6X7P9_9AGAR</name>
<accession>A0A8H6X7P9</accession>
<dbReference type="AlphaFoldDB" id="A0A8H6X7P9"/>
<dbReference type="EMBL" id="JACAZH010000038">
    <property type="protein sequence ID" value="KAF7335972.1"/>
    <property type="molecule type" value="Genomic_DNA"/>
</dbReference>
<sequence length="414" mass="46471">MSMLKVLENSKNVTDLFLSVDVAHCDNASGLCRGLPLVDPVRVILDMQELSMDSQKLLDTLGKCIPTWKKLAQFEISDVNEPRDRKHSDGEKIISPALNHTPNLRSLVVWDPHINLRRVPHYVKIAAANPALKTIQIRPSISSRHSKSSGRTALYAEMKADARPGLNALLDLTYEIFIEVPDSLAILPSTFVYPAQLAANPVQEDIIWSRVLLFALESQASSTEWSHSRQHYVYLSRLAPLLVCKKFAQLGIPHLYKNVVPKNERAARSFMSRVAQQPTLGYRVRSLFLNYSRDITLKFKTPVAYTPGLISLDGGEDFCDLSKSVGSTLRSFRGIQIDNPDVSMSPEIEDFHWFSTTALKIDHTLTCLTPVTAFNMLVHLRVTQRLPSLRTTVFSYVASRGAQFFKKHGAKLSE</sequence>
<proteinExistence type="predicted"/>
<reference evidence="1" key="1">
    <citation type="submission" date="2020-05" db="EMBL/GenBank/DDBJ databases">
        <title>Mycena genomes resolve the evolution of fungal bioluminescence.</title>
        <authorList>
            <person name="Tsai I.J."/>
        </authorList>
    </citation>
    <scope>NUCLEOTIDE SEQUENCE</scope>
    <source>
        <strain evidence="1">160909Yilan</strain>
    </source>
</reference>
<gene>
    <name evidence="1" type="ORF">MSAN_02310800</name>
</gene>
<evidence type="ECO:0000313" key="1">
    <source>
        <dbReference type="EMBL" id="KAF7335972.1"/>
    </source>
</evidence>
<dbReference type="OrthoDB" id="2966045at2759"/>
<dbReference type="Proteomes" id="UP000623467">
    <property type="component" value="Unassembled WGS sequence"/>
</dbReference>
<protein>
    <submittedName>
        <fullName evidence="1">Uncharacterized protein</fullName>
    </submittedName>
</protein>